<evidence type="ECO:0000256" key="1">
    <source>
        <dbReference type="ARBA" id="ARBA00023002"/>
    </source>
</evidence>
<accession>M0QI31</accession>
<dbReference type="GO" id="GO:0016627">
    <property type="term" value="F:oxidoreductase activity, acting on the CH-CH group of donors"/>
    <property type="evidence" value="ECO:0007669"/>
    <property type="project" value="TreeGrafter"/>
</dbReference>
<comment type="caution">
    <text evidence="2">The sequence shown here is derived from an EMBL/GenBank/DDBJ whole genome shotgun (WGS) entry which is preliminary data.</text>
</comment>
<dbReference type="GO" id="GO:0070967">
    <property type="term" value="F:coenzyme F420 binding"/>
    <property type="evidence" value="ECO:0007669"/>
    <property type="project" value="TreeGrafter"/>
</dbReference>
<gene>
    <name evidence="2" type="ORF">GS4_14_01170</name>
</gene>
<sequence>MGDDWQPDEHINTAPRKLDAQERERFLAEPRVGILSVAADEGRPPLTVPTWFDYRPGGTLSVITRAGQRKSRLIRAAGAVSFSVQQPEVPYKYVTVEGTVIAQDRAGRDALVAIGSRYLPAEEVDGWADWEVSGGNRGRYPEHVEIRIDRWITRDFS</sequence>
<dbReference type="InterPro" id="IPR052019">
    <property type="entry name" value="F420H2_bilvrd_red/Heme_oxyg"/>
</dbReference>
<keyword evidence="3" id="KW-1185">Reference proteome</keyword>
<dbReference type="InterPro" id="IPR012349">
    <property type="entry name" value="Split_barrel_FMN-bd"/>
</dbReference>
<dbReference type="Proteomes" id="UP000011666">
    <property type="component" value="Unassembled WGS sequence"/>
</dbReference>
<dbReference type="Gene3D" id="2.30.110.10">
    <property type="entry name" value="Electron Transport, Fmn-binding Protein, Chain A"/>
    <property type="match status" value="1"/>
</dbReference>
<proteinExistence type="predicted"/>
<dbReference type="EMBL" id="BANX01000014">
    <property type="protein sequence ID" value="GAC68285.1"/>
    <property type="molecule type" value="Genomic_DNA"/>
</dbReference>
<evidence type="ECO:0000313" key="3">
    <source>
        <dbReference type="Proteomes" id="UP000011666"/>
    </source>
</evidence>
<reference evidence="2 3" key="1">
    <citation type="submission" date="2013-01" db="EMBL/GenBank/DDBJ databases">
        <title>Whole genome shotgun sequence of Gordonia soli NBRC 108243.</title>
        <authorList>
            <person name="Isaki-Nakamura S."/>
            <person name="Hosoyama A."/>
            <person name="Tsuchikane K."/>
            <person name="Ando Y."/>
            <person name="Baba S."/>
            <person name="Ohji S."/>
            <person name="Hamada M."/>
            <person name="Tamura T."/>
            <person name="Yamazoe A."/>
            <person name="Yamazaki S."/>
            <person name="Fujita N."/>
        </authorList>
    </citation>
    <scope>NUCLEOTIDE SEQUENCE [LARGE SCALE GENOMIC DNA]</scope>
    <source>
        <strain evidence="2 3">NBRC 108243</strain>
    </source>
</reference>
<keyword evidence="1" id="KW-0560">Oxidoreductase</keyword>
<dbReference type="eggNOG" id="COG3467">
    <property type="taxonomic scope" value="Bacteria"/>
</dbReference>
<evidence type="ECO:0000313" key="2">
    <source>
        <dbReference type="EMBL" id="GAC68285.1"/>
    </source>
</evidence>
<protein>
    <submittedName>
        <fullName evidence="2">Uncharacterized protein</fullName>
    </submittedName>
</protein>
<dbReference type="OrthoDB" id="5242787at2"/>
<dbReference type="SUPFAM" id="SSF50475">
    <property type="entry name" value="FMN-binding split barrel"/>
    <property type="match status" value="1"/>
</dbReference>
<dbReference type="PANTHER" id="PTHR35176:SF6">
    <property type="entry name" value="HEME OXYGENASE HI_0854-RELATED"/>
    <property type="match status" value="1"/>
</dbReference>
<dbReference type="AlphaFoldDB" id="M0QI31"/>
<dbReference type="GO" id="GO:0005829">
    <property type="term" value="C:cytosol"/>
    <property type="evidence" value="ECO:0007669"/>
    <property type="project" value="TreeGrafter"/>
</dbReference>
<dbReference type="PANTHER" id="PTHR35176">
    <property type="entry name" value="HEME OXYGENASE HI_0854-RELATED"/>
    <property type="match status" value="1"/>
</dbReference>
<organism evidence="2 3">
    <name type="scientific">Gordonia soli NBRC 108243</name>
    <dbReference type="NCBI Taxonomy" id="1223545"/>
    <lineage>
        <taxon>Bacteria</taxon>
        <taxon>Bacillati</taxon>
        <taxon>Actinomycetota</taxon>
        <taxon>Actinomycetes</taxon>
        <taxon>Mycobacteriales</taxon>
        <taxon>Gordoniaceae</taxon>
        <taxon>Gordonia</taxon>
    </lineage>
</organism>
<name>M0QI31_9ACTN</name>
<dbReference type="STRING" id="1223545.GS4_14_01170"/>